<dbReference type="GeneID" id="15311989"/>
<gene>
    <name evidence="1" type="ORF">CPPG_00021</name>
</gene>
<accession>M4QDT2</accession>
<reference evidence="1 2" key="1">
    <citation type="submission" date="2010-11" db="EMBL/GenBank/DDBJ databases">
        <title>The Genome Sequence of Cyanophage P-RSM1.</title>
        <authorList>
            <consortium name="The Broad Institute Genome Sequencing Platform"/>
            <person name="Henn M.R."/>
            <person name="Sullivan M.S."/>
            <person name="Osburne M.S."/>
            <person name="Levin J."/>
            <person name="Malboeuf C."/>
            <person name="Casali M."/>
            <person name="Russ C."/>
            <person name="Lennon N."/>
            <person name="Chapman S.B."/>
            <person name="Erlich R."/>
            <person name="Young S.K."/>
            <person name="Yandava C."/>
            <person name="Zeng Q."/>
            <person name="Alvarado L."/>
            <person name="Anderson S."/>
            <person name="Berlin A."/>
            <person name="Chen Z."/>
            <person name="Freedman E."/>
            <person name="Gellesch M."/>
            <person name="Goldberg J."/>
            <person name="Green L."/>
            <person name="Griggs A."/>
            <person name="Gujja S."/>
            <person name="Heilman E.R."/>
            <person name="Heiman D."/>
            <person name="Hollinger A."/>
            <person name="Howarth C."/>
            <person name="Larson L."/>
            <person name="Mehta T."/>
            <person name="Pearson M."/>
            <person name="Roberts A."/>
            <person name="Ryan E."/>
            <person name="Saif S."/>
            <person name="Shea T."/>
            <person name="Shenoy N."/>
            <person name="Sisk P."/>
            <person name="Stolte C."/>
            <person name="Sykes S."/>
            <person name="White J."/>
            <person name="Yu Q."/>
            <person name="Coleman M.L."/>
            <person name="Huang K.H."/>
            <person name="Weigele P.R."/>
            <person name="DeFrancesco A.S."/>
            <person name="Kern S.E."/>
            <person name="Thompson L.R."/>
            <person name="Fu R."/>
            <person name="Hombeck B."/>
            <person name="Chisholm S.W."/>
            <person name="Haas B."/>
            <person name="Nusbaum C."/>
            <person name="Birren B."/>
        </authorList>
    </citation>
    <scope>NUCLEOTIDE SEQUENCE [LARGE SCALE GENOMIC DNA]</scope>
    <source>
        <strain evidence="1 2">P-RSM1</strain>
    </source>
</reference>
<evidence type="ECO:0000313" key="2">
    <source>
        <dbReference type="Proteomes" id="UP000201235"/>
    </source>
</evidence>
<evidence type="ECO:0000313" key="1">
    <source>
        <dbReference type="EMBL" id="AGH26338.1"/>
    </source>
</evidence>
<protein>
    <submittedName>
        <fullName evidence="1">Uncharacterized protein</fullName>
    </submittedName>
</protein>
<name>M4QDT2_9CAUD</name>
<organism evidence="1 2">
    <name type="scientific">Cyanophage P-RSM1</name>
    <dbReference type="NCBI Taxonomy" id="536444"/>
    <lineage>
        <taxon>Viruses</taxon>
        <taxon>Duplodnaviria</taxon>
        <taxon>Heunggongvirae</taxon>
        <taxon>Uroviricota</taxon>
        <taxon>Caudoviricetes</taxon>
        <taxon>Pantevenvirales</taxon>
        <taxon>Kyanoviridae</taxon>
        <taxon>Emcearvirus</taxon>
        <taxon>Emcearvirus gerard</taxon>
    </lineage>
</organism>
<dbReference type="EMBL" id="HQ634175">
    <property type="protein sequence ID" value="AGH26338.1"/>
    <property type="molecule type" value="Genomic_DNA"/>
</dbReference>
<sequence length="54" mass="6203">MSHPVNTEILENLYQEILDDLSAKNIQWGVMLPMEHLEAIAAKHANQKFEELAQ</sequence>
<keyword evidence="2" id="KW-1185">Reference proteome</keyword>
<dbReference type="Proteomes" id="UP000201235">
    <property type="component" value="Segment"/>
</dbReference>
<dbReference type="OrthoDB" id="41533at10239"/>
<proteinExistence type="predicted"/>
<dbReference type="RefSeq" id="YP_007877573.1">
    <property type="nucleotide sequence ID" value="NC_021071.1"/>
</dbReference>
<dbReference type="KEGG" id="vg:15311989"/>